<keyword evidence="1" id="KW-0812">Transmembrane</keyword>
<feature type="transmembrane region" description="Helical" evidence="1">
    <location>
        <begin position="12"/>
        <end position="36"/>
    </location>
</feature>
<dbReference type="VEuPathDB" id="MicrosporidiaDB:AAJ76_300040219"/>
<dbReference type="Proteomes" id="UP000034350">
    <property type="component" value="Unassembled WGS sequence"/>
</dbReference>
<protein>
    <submittedName>
        <fullName evidence="2">Vacuolar atp synthase 16 kDa proteolipid subunit 2</fullName>
    </submittedName>
</protein>
<dbReference type="AlphaFoldDB" id="A0A0F9ZGM1"/>
<accession>A0A0F9ZGM1</accession>
<name>A0A0F9ZGM1_9MICR</name>
<dbReference type="InterPro" id="IPR035921">
    <property type="entry name" value="F/V-ATP_Csub_sf"/>
</dbReference>
<dbReference type="VEuPathDB" id="MicrosporidiaDB:G9O61_00g017020"/>
<keyword evidence="3" id="KW-1185">Reference proteome</keyword>
<dbReference type="Gene3D" id="1.20.120.610">
    <property type="entry name" value="lithium bound rotor ring of v- atpase"/>
    <property type="match status" value="1"/>
</dbReference>
<gene>
    <name evidence="2" type="ORF">AAJ76_300040219</name>
</gene>
<dbReference type="GeneID" id="36320018"/>
<dbReference type="OMA" id="YGACEGM"/>
<dbReference type="RefSeq" id="XP_024332151.1">
    <property type="nucleotide sequence ID" value="XM_024475087.1"/>
</dbReference>
<proteinExistence type="predicted"/>
<evidence type="ECO:0000313" key="2">
    <source>
        <dbReference type="EMBL" id="KKO76409.1"/>
    </source>
</evidence>
<comment type="caution">
    <text evidence="2">The sequence shown here is derived from an EMBL/GenBank/DDBJ whole genome shotgun (WGS) entry which is preliminary data.</text>
</comment>
<feature type="transmembrane region" description="Helical" evidence="1">
    <location>
        <begin position="86"/>
        <end position="108"/>
    </location>
</feature>
<sequence length="155" mass="16758">MDSYQESIPFLLITVGLISLISLTAYGSCYGMTLAATASSLYSQKKQVLTYSYIATIMSSSIFFQAFILVMIIVSRIDKDYSLGVAAAHTVSSLLLGGTGYAVGILMGNISKDGFCKLYKQPKFSISFVLLYATAEVILLFAFMGSLTLIYSGLK</sequence>
<keyword evidence="1" id="KW-1133">Transmembrane helix</keyword>
<keyword evidence="1" id="KW-0472">Membrane</keyword>
<evidence type="ECO:0000313" key="3">
    <source>
        <dbReference type="Proteomes" id="UP000034350"/>
    </source>
</evidence>
<reference evidence="2 3" key="1">
    <citation type="journal article" date="2015" name="Environ. Microbiol.">
        <title>Genome analyses suggest the presence of polyploidy and recent human-driven expansions in eight global populations of the honeybee pathogen Nosema ceranae.</title>
        <authorList>
            <person name="Pelin A."/>
            <person name="Selman M."/>
            <person name="Aris-Brosou S."/>
            <person name="Farinelli L."/>
            <person name="Corradi N."/>
        </authorList>
    </citation>
    <scope>NUCLEOTIDE SEQUENCE [LARGE SCALE GENOMIC DNA]</scope>
    <source>
        <strain evidence="2 3">PA08 1199</strain>
    </source>
</reference>
<evidence type="ECO:0000256" key="1">
    <source>
        <dbReference type="SAM" id="Phobius"/>
    </source>
</evidence>
<feature type="transmembrane region" description="Helical" evidence="1">
    <location>
        <begin position="48"/>
        <end position="74"/>
    </location>
</feature>
<feature type="transmembrane region" description="Helical" evidence="1">
    <location>
        <begin position="129"/>
        <end position="151"/>
    </location>
</feature>
<dbReference type="EMBL" id="JPQZ01000003">
    <property type="protein sequence ID" value="KKO76409.1"/>
    <property type="molecule type" value="Genomic_DNA"/>
</dbReference>
<dbReference type="VEuPathDB" id="MicrosporidiaDB:NCER_101200"/>
<organism evidence="2 3">
    <name type="scientific">Vairimorpha ceranae</name>
    <dbReference type="NCBI Taxonomy" id="40302"/>
    <lineage>
        <taxon>Eukaryota</taxon>
        <taxon>Fungi</taxon>
        <taxon>Fungi incertae sedis</taxon>
        <taxon>Microsporidia</taxon>
        <taxon>Nosematidae</taxon>
        <taxon>Vairimorpha</taxon>
    </lineage>
</organism>
<dbReference type="OrthoDB" id="2189390at2759"/>